<comment type="similarity">
    <text evidence="1 8 11">Belongs to the DnaA family.</text>
</comment>
<dbReference type="InterPro" id="IPR013159">
    <property type="entry name" value="DnaA_C"/>
</dbReference>
<dbReference type="HAMAP" id="MF_00377">
    <property type="entry name" value="DnaA_bact"/>
    <property type="match status" value="1"/>
</dbReference>
<dbReference type="GO" id="GO:0006270">
    <property type="term" value="P:DNA replication initiation"/>
    <property type="evidence" value="ECO:0007669"/>
    <property type="project" value="UniProtKB-UniRule"/>
</dbReference>
<evidence type="ECO:0000256" key="4">
    <source>
        <dbReference type="ARBA" id="ARBA00022741"/>
    </source>
</evidence>
<evidence type="ECO:0000256" key="1">
    <source>
        <dbReference type="ARBA" id="ARBA00006583"/>
    </source>
</evidence>
<dbReference type="InterPro" id="IPR003593">
    <property type="entry name" value="AAA+_ATPase"/>
</dbReference>
<evidence type="ECO:0000256" key="9">
    <source>
        <dbReference type="NCBIfam" id="TIGR00362"/>
    </source>
</evidence>
<dbReference type="GO" id="GO:0005524">
    <property type="term" value="F:ATP binding"/>
    <property type="evidence" value="ECO:0007669"/>
    <property type="project" value="UniProtKB-UniRule"/>
</dbReference>
<dbReference type="InterPro" id="IPR010921">
    <property type="entry name" value="Trp_repressor/repl_initiator"/>
</dbReference>
<protein>
    <recommendedName>
        <fullName evidence="8 9">Chromosomal replication initiator protein DnaA</fullName>
    </recommendedName>
</protein>
<dbReference type="SMART" id="SM00382">
    <property type="entry name" value="AAA"/>
    <property type="match status" value="1"/>
</dbReference>
<evidence type="ECO:0000256" key="8">
    <source>
        <dbReference type="HAMAP-Rule" id="MF_00377"/>
    </source>
</evidence>
<dbReference type="SUPFAM" id="SSF48295">
    <property type="entry name" value="TrpR-like"/>
    <property type="match status" value="1"/>
</dbReference>
<dbReference type="PROSITE" id="PS01008">
    <property type="entry name" value="DNAA"/>
    <property type="match status" value="1"/>
</dbReference>
<proteinExistence type="inferred from homology"/>
<dbReference type="FunFam" id="1.10.8.60:FF:000003">
    <property type="entry name" value="Chromosomal replication initiator protein DnaA"/>
    <property type="match status" value="1"/>
</dbReference>
<comment type="domain">
    <text evidence="8">Domain I is involved in oligomerization and binding regulators, domain II is flexibile and of varying length in different bacteria, domain III forms the AAA+ region, while domain IV binds dsDNA.</text>
</comment>
<dbReference type="Gene3D" id="1.10.8.60">
    <property type="match status" value="1"/>
</dbReference>
<feature type="region of interest" description="Domain IV, binds dsDNA" evidence="8">
    <location>
        <begin position="344"/>
        <end position="464"/>
    </location>
</feature>
<dbReference type="GO" id="GO:0003688">
    <property type="term" value="F:DNA replication origin binding"/>
    <property type="evidence" value="ECO:0007669"/>
    <property type="project" value="UniProtKB-UniRule"/>
</dbReference>
<feature type="region of interest" description="Domain III, AAA+ region" evidence="8">
    <location>
        <begin position="127"/>
        <end position="343"/>
    </location>
</feature>
<dbReference type="Pfam" id="PF08299">
    <property type="entry name" value="Bac_DnaA_C"/>
    <property type="match status" value="1"/>
</dbReference>
<sequence>MLKYFYRFNIGGVTSVNENELWNKIKSKFRTDPKYDNINFNTWIGPATPISYDGNVFVLELPTDLHRDYWEKQLVSKFIEYAYEITQTDVTPKFVVKGEDTPDSNTANIRDFHNKNRVPERPRVDPHLNPNYTFERFVIGQGNQMAHAAALAVSEDPGKVYNPLFFYGGVGLGKTHLMQAIGNKVLAANPNAIVKYVTTEKFTNDFIDAIQNSKMQEFRKMYREIDLLLIDDIQFLANKEGTQDEFFNTFNALYENNKQIVMTADRLPNEINSLTDRLVSRFKWGLSVDITAPDLETRAAILRAKAKSEGLEVDGSIMSYIASQIDSNVRELEGALARIKAFADLKQEPITIDLVSEALRPLKLDKERSAITPETIIKTTANHFHITAKDIKGKKRVKAIVVPRQIAMYLSRELTDNSLPKIGDAFGGKDHTTVIHAYDKISEKVTTDIDLRNQIEDLKNEIRH</sequence>
<dbReference type="FunFam" id="1.10.1750.10:FF:000002">
    <property type="entry name" value="Chromosomal replication initiator protein DnaA"/>
    <property type="match status" value="1"/>
</dbReference>
<dbReference type="InterPro" id="IPR001957">
    <property type="entry name" value="Chromosome_initiator_DnaA"/>
</dbReference>
<feature type="domain" description="Chromosomal replication initiator DnaA C-terminal" evidence="13">
    <location>
        <begin position="372"/>
        <end position="441"/>
    </location>
</feature>
<dbReference type="PANTHER" id="PTHR30050:SF2">
    <property type="entry name" value="CHROMOSOMAL REPLICATION INITIATOR PROTEIN DNAA"/>
    <property type="match status" value="1"/>
</dbReference>
<dbReference type="GO" id="GO:0005886">
    <property type="term" value="C:plasma membrane"/>
    <property type="evidence" value="ECO:0007669"/>
    <property type="project" value="TreeGrafter"/>
</dbReference>
<dbReference type="InterPro" id="IPR018312">
    <property type="entry name" value="Chromosome_initiator_DnaA_CS"/>
</dbReference>
<comment type="subcellular location">
    <subcellularLocation>
        <location evidence="8">Cytoplasm</location>
    </subcellularLocation>
</comment>
<keyword evidence="2 8" id="KW-0963">Cytoplasm</keyword>
<evidence type="ECO:0000256" key="6">
    <source>
        <dbReference type="ARBA" id="ARBA00023121"/>
    </source>
</evidence>
<dbReference type="SMART" id="SM00760">
    <property type="entry name" value="Bac_DnaA_C"/>
    <property type="match status" value="1"/>
</dbReference>
<evidence type="ECO:0000256" key="3">
    <source>
        <dbReference type="ARBA" id="ARBA00022705"/>
    </source>
</evidence>
<reference evidence="14 15" key="1">
    <citation type="submission" date="2018-05" db="EMBL/GenBank/DDBJ databases">
        <title>Lactobacillus sanfranciscensis Ah4 draft denome sequence.</title>
        <authorList>
            <person name="Zhang G."/>
        </authorList>
    </citation>
    <scope>NUCLEOTIDE SEQUENCE [LARGE SCALE GENOMIC DNA]</scope>
    <source>
        <strain evidence="14 15">Ah4</strain>
    </source>
</reference>
<dbReference type="EMBL" id="QFCR01000007">
    <property type="protein sequence ID" value="TNK90569.1"/>
    <property type="molecule type" value="Genomic_DNA"/>
</dbReference>
<dbReference type="Gene3D" id="3.40.50.300">
    <property type="entry name" value="P-loop containing nucleotide triphosphate hydrolases"/>
    <property type="match status" value="1"/>
</dbReference>
<evidence type="ECO:0000256" key="11">
    <source>
        <dbReference type="RuleBase" id="RU004227"/>
    </source>
</evidence>
<dbReference type="InterPro" id="IPR013317">
    <property type="entry name" value="DnaA_dom"/>
</dbReference>
<dbReference type="AlphaFoldDB" id="A0A5C4TJB2"/>
<accession>A0A5C4TJB2</accession>
<dbReference type="Pfam" id="PF00308">
    <property type="entry name" value="Bac_DnaA"/>
    <property type="match status" value="1"/>
</dbReference>
<dbReference type="RefSeq" id="WP_103434677.1">
    <property type="nucleotide sequence ID" value="NZ_JARBEV010000005.1"/>
</dbReference>
<dbReference type="FunFam" id="3.40.50.300:FF:000668">
    <property type="entry name" value="Chromosomal replication initiator protein DnaA"/>
    <property type="match status" value="1"/>
</dbReference>
<evidence type="ECO:0000313" key="14">
    <source>
        <dbReference type="EMBL" id="TNK90569.1"/>
    </source>
</evidence>
<keyword evidence="4 8" id="KW-0547">Nucleotide-binding</keyword>
<evidence type="ECO:0000313" key="15">
    <source>
        <dbReference type="Proteomes" id="UP000313312"/>
    </source>
</evidence>
<dbReference type="PANTHER" id="PTHR30050">
    <property type="entry name" value="CHROMOSOMAL REPLICATION INITIATOR PROTEIN DNAA"/>
    <property type="match status" value="1"/>
</dbReference>
<feature type="region of interest" description="Domain I, interacts with DnaA modulators" evidence="8">
    <location>
        <begin position="1"/>
        <end position="101"/>
    </location>
</feature>
<feature type="binding site" evidence="8">
    <location>
        <position position="175"/>
    </location>
    <ligand>
        <name>ATP</name>
        <dbReference type="ChEBI" id="CHEBI:30616"/>
    </ligand>
</feature>
<dbReference type="CDD" id="cd06571">
    <property type="entry name" value="Bac_DnaA_C"/>
    <property type="match status" value="1"/>
</dbReference>
<comment type="caution">
    <text evidence="14">The sequence shown here is derived from an EMBL/GenBank/DDBJ whole genome shotgun (WGS) entry which is preliminary data.</text>
</comment>
<evidence type="ECO:0000259" key="12">
    <source>
        <dbReference type="SMART" id="SM00382"/>
    </source>
</evidence>
<keyword evidence="3 8" id="KW-0235">DNA replication</keyword>
<name>A0A5C4TJB2_FRUSA</name>
<comment type="subunit">
    <text evidence="8">Oligomerizes as a right-handed, spiral filament on DNA at oriC.</text>
</comment>
<organism evidence="14 15">
    <name type="scientific">Fructilactobacillus sanfranciscensis</name>
    <name type="common">Lactobacillus sanfranciscensis</name>
    <dbReference type="NCBI Taxonomy" id="1625"/>
    <lineage>
        <taxon>Bacteria</taxon>
        <taxon>Bacillati</taxon>
        <taxon>Bacillota</taxon>
        <taxon>Bacilli</taxon>
        <taxon>Lactobacillales</taxon>
        <taxon>Lactobacillaceae</taxon>
        <taxon>Fructilactobacillus</taxon>
    </lineage>
</organism>
<dbReference type="PRINTS" id="PR00051">
    <property type="entry name" value="DNAA"/>
</dbReference>
<dbReference type="NCBIfam" id="TIGR00362">
    <property type="entry name" value="DnaA"/>
    <property type="match status" value="1"/>
</dbReference>
<evidence type="ECO:0000256" key="10">
    <source>
        <dbReference type="RuleBase" id="RU000577"/>
    </source>
</evidence>
<feature type="binding site" evidence="8">
    <location>
        <position position="173"/>
    </location>
    <ligand>
        <name>ATP</name>
        <dbReference type="ChEBI" id="CHEBI:30616"/>
    </ligand>
</feature>
<dbReference type="Gene3D" id="1.10.1750.10">
    <property type="match status" value="1"/>
</dbReference>
<comment type="caution">
    <text evidence="8">Lacks conserved residue(s) required for the propagation of feature annotation.</text>
</comment>
<feature type="binding site" evidence="8">
    <location>
        <position position="174"/>
    </location>
    <ligand>
        <name>ATP</name>
        <dbReference type="ChEBI" id="CHEBI:30616"/>
    </ligand>
</feature>
<dbReference type="GO" id="GO:0005737">
    <property type="term" value="C:cytoplasm"/>
    <property type="evidence" value="ECO:0007669"/>
    <property type="project" value="UniProtKB-SubCell"/>
</dbReference>
<keyword evidence="5 8" id="KW-0067">ATP-binding</keyword>
<comment type="function">
    <text evidence="8 10">Plays an essential role in the initiation and regulation of chromosomal replication. ATP-DnaA binds to the origin of replication (oriC) to initiate formation of the DNA replication initiation complex once per cell cycle. Binds the DnaA box (a 9 base pair repeat at the origin) and separates the double-stranded (ds)DNA. Forms a right-handed helical filament on oriC DNA; dsDNA binds to the exterior of the filament while single-stranded (ss)DNA is stabiized in the filament's interior. The ATP-DnaA-oriC complex binds and stabilizes one strand of the AT-rich DNA unwinding element (DUE), permitting loading of DNA polymerase. After initiation quickly degrades to an ADP-DnaA complex that is not apt for DNA replication. Binds acidic phospholipids.</text>
</comment>
<dbReference type="GO" id="GO:0006275">
    <property type="term" value="P:regulation of DNA replication"/>
    <property type="evidence" value="ECO:0007669"/>
    <property type="project" value="UniProtKB-UniRule"/>
</dbReference>
<evidence type="ECO:0000256" key="5">
    <source>
        <dbReference type="ARBA" id="ARBA00022840"/>
    </source>
</evidence>
<dbReference type="Gene3D" id="3.30.300.180">
    <property type="match status" value="1"/>
</dbReference>
<feature type="binding site" evidence="8">
    <location>
        <position position="171"/>
    </location>
    <ligand>
        <name>ATP</name>
        <dbReference type="ChEBI" id="CHEBI:30616"/>
    </ligand>
</feature>
<feature type="domain" description="AAA+ ATPase" evidence="12">
    <location>
        <begin position="160"/>
        <end position="291"/>
    </location>
</feature>
<keyword evidence="6 8" id="KW-0446">Lipid-binding</keyword>
<evidence type="ECO:0000256" key="7">
    <source>
        <dbReference type="ARBA" id="ARBA00023125"/>
    </source>
</evidence>
<dbReference type="SUPFAM" id="SSF52540">
    <property type="entry name" value="P-loop containing nucleoside triphosphate hydrolases"/>
    <property type="match status" value="1"/>
</dbReference>
<dbReference type="InterPro" id="IPR038454">
    <property type="entry name" value="DnaA_N_sf"/>
</dbReference>
<keyword evidence="7 8" id="KW-0238">DNA-binding</keyword>
<gene>
    <name evidence="8" type="primary">dnaA</name>
    <name evidence="14" type="ORF">DID87_03235</name>
</gene>
<dbReference type="InterPro" id="IPR027417">
    <property type="entry name" value="P-loop_NTPase"/>
</dbReference>
<evidence type="ECO:0000256" key="2">
    <source>
        <dbReference type="ARBA" id="ARBA00022490"/>
    </source>
</evidence>
<dbReference type="InterPro" id="IPR020591">
    <property type="entry name" value="Chromosome_initiator_DnaA-like"/>
</dbReference>
<evidence type="ECO:0000259" key="13">
    <source>
        <dbReference type="SMART" id="SM00760"/>
    </source>
</evidence>
<dbReference type="GO" id="GO:0008289">
    <property type="term" value="F:lipid binding"/>
    <property type="evidence" value="ECO:0007669"/>
    <property type="project" value="UniProtKB-KW"/>
</dbReference>
<dbReference type="Proteomes" id="UP000313312">
    <property type="component" value="Unassembled WGS sequence"/>
</dbReference>
<dbReference type="CDD" id="cd00009">
    <property type="entry name" value="AAA"/>
    <property type="match status" value="1"/>
</dbReference>